<keyword evidence="3" id="KW-1185">Reference proteome</keyword>
<evidence type="ECO:0000256" key="1">
    <source>
        <dbReference type="SAM" id="MobiDB-lite"/>
    </source>
</evidence>
<dbReference type="EMBL" id="CP000930">
    <property type="protein sequence ID" value="ABZ83902.1"/>
    <property type="molecule type" value="Genomic_DNA"/>
</dbReference>
<accession>B0TBR3</accession>
<dbReference type="eggNOG" id="ENOG50336Y4">
    <property type="taxonomic scope" value="Bacteria"/>
</dbReference>
<name>B0TBR3_HELMI</name>
<dbReference type="STRING" id="498761.HM1_0650"/>
<feature type="region of interest" description="Disordered" evidence="1">
    <location>
        <begin position="1"/>
        <end position="43"/>
    </location>
</feature>
<dbReference type="Proteomes" id="UP000008550">
    <property type="component" value="Chromosome"/>
</dbReference>
<sequence>MTMRKGGEGKEGQNSGKGNKTGNGNGKGNDHCNGQQGNKKKKPALVTLNPLKAAVIVGLLSDALIVDSLLVDRSQQVQIVLTGSLRRKTPLDKMLDEIGDQSFDDVLQALLRRA</sequence>
<reference evidence="2 3" key="1">
    <citation type="journal article" date="2008" name="J. Bacteriol.">
        <title>The genome of Heliobacterium modesticaldum, a phototrophic representative of the Firmicutes containing the simplest photosynthetic apparatus.</title>
        <authorList>
            <person name="Sattley W.M."/>
            <person name="Madigan M.T."/>
            <person name="Swingley W.D."/>
            <person name="Cheung P.C."/>
            <person name="Clocksin K.M."/>
            <person name="Conrad A.L."/>
            <person name="Dejesa L.C."/>
            <person name="Honchak B.M."/>
            <person name="Jung D.O."/>
            <person name="Karbach L.E."/>
            <person name="Kurdoglu A."/>
            <person name="Lahiri S."/>
            <person name="Mastrian S.D."/>
            <person name="Page L.E."/>
            <person name="Taylor H.L."/>
            <person name="Wang Z.T."/>
            <person name="Raymond J."/>
            <person name="Chen M."/>
            <person name="Blankenship R.E."/>
            <person name="Touchman J.W."/>
        </authorList>
    </citation>
    <scope>NUCLEOTIDE SEQUENCE [LARGE SCALE GENOMIC DNA]</scope>
    <source>
        <strain evidence="3">ATCC 51547 / Ice1</strain>
    </source>
</reference>
<dbReference type="KEGG" id="hmo:HM1_0650"/>
<dbReference type="AlphaFoldDB" id="B0TBR3"/>
<proteinExistence type="predicted"/>
<evidence type="ECO:0000313" key="3">
    <source>
        <dbReference type="Proteomes" id="UP000008550"/>
    </source>
</evidence>
<gene>
    <name evidence="2" type="ORF">HM1_0650</name>
</gene>
<feature type="compositionally biased region" description="Basic and acidic residues" evidence="1">
    <location>
        <begin position="1"/>
        <end position="11"/>
    </location>
</feature>
<dbReference type="HOGENOM" id="CLU_170180_0_0_9"/>
<evidence type="ECO:0000313" key="2">
    <source>
        <dbReference type="EMBL" id="ABZ83902.1"/>
    </source>
</evidence>
<protein>
    <submittedName>
        <fullName evidence="2">Uncharacterized protein</fullName>
    </submittedName>
</protein>
<organism evidence="2 3">
    <name type="scientific">Heliobacterium modesticaldum (strain ATCC 51547 / Ice1)</name>
    <dbReference type="NCBI Taxonomy" id="498761"/>
    <lineage>
        <taxon>Bacteria</taxon>
        <taxon>Bacillati</taxon>
        <taxon>Bacillota</taxon>
        <taxon>Clostridia</taxon>
        <taxon>Eubacteriales</taxon>
        <taxon>Heliobacteriaceae</taxon>
        <taxon>Heliomicrobium</taxon>
    </lineage>
</organism>